<protein>
    <recommendedName>
        <fullName evidence="2">Chalcone isomerase domain-containing protein</fullName>
    </recommendedName>
</protein>
<evidence type="ECO:0000259" key="2">
    <source>
        <dbReference type="Pfam" id="PF16036"/>
    </source>
</evidence>
<keyword evidence="1" id="KW-0732">Signal</keyword>
<dbReference type="AlphaFoldDB" id="A0A3M4W3L0"/>
<dbReference type="Proteomes" id="UP000614982">
    <property type="component" value="Unassembled WGS sequence"/>
</dbReference>
<sequence>MIASRWLWLVLLLSGSAFADWREALPDSRVVGSGDFSVFGFRIYSARLWSPAKPFVADAPMALELTYHRDIDREDLVDASIDEIQRISGSAVSDQQLSVWRQQMQQSFVDVQPGMKITGVYLPGREARFYVGPKLQHVVQDSEFAKAFFSIWLDPKTRNPDLREQLLGK</sequence>
<dbReference type="OrthoDB" id="8527419at2"/>
<dbReference type="RefSeq" id="WP_025259987.1">
    <property type="nucleotide sequence ID" value="NZ_BLVX01000012.1"/>
</dbReference>
<feature type="signal peptide" evidence="1">
    <location>
        <begin position="1"/>
        <end position="19"/>
    </location>
</feature>
<gene>
    <name evidence="4" type="ORF">ALP84_01205</name>
    <name evidence="3" type="ORF">PSCICP_01640</name>
</gene>
<evidence type="ECO:0000313" key="4">
    <source>
        <dbReference type="EMBL" id="RMR58724.1"/>
    </source>
</evidence>
<dbReference type="Gene3D" id="3.50.70.10">
    <property type="match status" value="1"/>
</dbReference>
<reference evidence="4 5" key="1">
    <citation type="submission" date="2018-08" db="EMBL/GenBank/DDBJ databases">
        <title>Recombination of ecologically and evolutionarily significant loci maintains genetic cohesion in the Pseudomonas syringae species complex.</title>
        <authorList>
            <person name="Dillon M."/>
            <person name="Thakur S."/>
            <person name="Almeida R.N.D."/>
            <person name="Weir B.S."/>
            <person name="Guttman D.S."/>
        </authorList>
    </citation>
    <scope>NUCLEOTIDE SEQUENCE [LARGE SCALE GENOMIC DNA]</scope>
    <source>
        <strain evidence="4 5">ICMP 6917</strain>
    </source>
</reference>
<evidence type="ECO:0000313" key="6">
    <source>
        <dbReference type="Proteomes" id="UP000614982"/>
    </source>
</evidence>
<evidence type="ECO:0000313" key="5">
    <source>
        <dbReference type="Proteomes" id="UP000278332"/>
    </source>
</evidence>
<dbReference type="EMBL" id="BLWA01000001">
    <property type="protein sequence ID" value="GFM90192.1"/>
    <property type="molecule type" value="Genomic_DNA"/>
</dbReference>
<feature type="domain" description="Chalcone isomerase" evidence="2">
    <location>
        <begin position="37"/>
        <end position="168"/>
    </location>
</feature>
<dbReference type="InterPro" id="IPR016088">
    <property type="entry name" value="Chalcone_isomerase_3-sand"/>
</dbReference>
<proteinExistence type="predicted"/>
<reference evidence="3 6" key="2">
    <citation type="submission" date="2020-05" db="EMBL/GenBank/DDBJ databases">
        <title>Genetic diversity of Pseudomonas cichorii.</title>
        <authorList>
            <person name="Tani S."/>
            <person name="Yagi H."/>
            <person name="Hashimoto S."/>
            <person name="Iiyama K."/>
            <person name="Furuya N."/>
        </authorList>
    </citation>
    <scope>NUCLEOTIDE SEQUENCE [LARGE SCALE GENOMIC DNA]</scope>
    <source>
        <strain evidence="3 6">LMG 2162</strain>
    </source>
</reference>
<dbReference type="EMBL" id="RBRY01000065">
    <property type="protein sequence ID" value="RMR58724.1"/>
    <property type="molecule type" value="Genomic_DNA"/>
</dbReference>
<dbReference type="GeneID" id="93659074"/>
<name>A0A3M4W3L0_PSECI</name>
<dbReference type="InterPro" id="IPR016087">
    <property type="entry name" value="Chalcone_isomerase"/>
</dbReference>
<comment type="caution">
    <text evidence="4">The sequence shown here is derived from an EMBL/GenBank/DDBJ whole genome shotgun (WGS) entry which is preliminary data.</text>
</comment>
<dbReference type="Pfam" id="PF16036">
    <property type="entry name" value="Chalcone_3"/>
    <property type="match status" value="1"/>
</dbReference>
<evidence type="ECO:0000313" key="3">
    <source>
        <dbReference type="EMBL" id="GFM90192.1"/>
    </source>
</evidence>
<feature type="chain" id="PRO_5017927513" description="Chalcone isomerase domain-containing protein" evidence="1">
    <location>
        <begin position="20"/>
        <end position="169"/>
    </location>
</feature>
<dbReference type="Proteomes" id="UP000278332">
    <property type="component" value="Unassembled WGS sequence"/>
</dbReference>
<keyword evidence="6" id="KW-1185">Reference proteome</keyword>
<accession>A0A3M4W3L0</accession>
<organism evidence="4 5">
    <name type="scientific">Pseudomonas cichorii</name>
    <dbReference type="NCBI Taxonomy" id="36746"/>
    <lineage>
        <taxon>Bacteria</taxon>
        <taxon>Pseudomonadati</taxon>
        <taxon>Pseudomonadota</taxon>
        <taxon>Gammaproteobacteria</taxon>
        <taxon>Pseudomonadales</taxon>
        <taxon>Pseudomonadaceae</taxon>
        <taxon>Pseudomonas</taxon>
    </lineage>
</organism>
<evidence type="ECO:0000256" key="1">
    <source>
        <dbReference type="SAM" id="SignalP"/>
    </source>
</evidence>